<dbReference type="Gene3D" id="1.10.260.40">
    <property type="entry name" value="lambda repressor-like DNA-binding domains"/>
    <property type="match status" value="1"/>
</dbReference>
<evidence type="ECO:0000259" key="1">
    <source>
        <dbReference type="PROSITE" id="PS50943"/>
    </source>
</evidence>
<organism evidence="2">
    <name type="scientific">uncultured Mycobacteriales bacterium</name>
    <dbReference type="NCBI Taxonomy" id="581187"/>
    <lineage>
        <taxon>Bacteria</taxon>
        <taxon>Bacillati</taxon>
        <taxon>Actinomycetota</taxon>
        <taxon>Actinomycetes</taxon>
        <taxon>Mycobacteriales</taxon>
        <taxon>environmental samples</taxon>
    </lineage>
</organism>
<feature type="non-terminal residue" evidence="2">
    <location>
        <position position="128"/>
    </location>
</feature>
<dbReference type="AlphaFoldDB" id="A0A6J4JM68"/>
<dbReference type="PROSITE" id="PS50943">
    <property type="entry name" value="HTH_CROC1"/>
    <property type="match status" value="1"/>
</dbReference>
<accession>A0A6J4JM68</accession>
<reference evidence="2" key="1">
    <citation type="submission" date="2020-02" db="EMBL/GenBank/DDBJ databases">
        <authorList>
            <person name="Meier V. D."/>
        </authorList>
    </citation>
    <scope>NUCLEOTIDE SEQUENCE</scope>
    <source>
        <strain evidence="2">AVDCRST_MAG41</strain>
    </source>
</reference>
<dbReference type="EMBL" id="CADCTP010000335">
    <property type="protein sequence ID" value="CAA9282172.1"/>
    <property type="molecule type" value="Genomic_DNA"/>
</dbReference>
<proteinExistence type="predicted"/>
<dbReference type="InterPro" id="IPR001387">
    <property type="entry name" value="Cro/C1-type_HTH"/>
</dbReference>
<name>A0A6J4JM68_9ACTN</name>
<dbReference type="InterPro" id="IPR010982">
    <property type="entry name" value="Lambda_DNA-bd_dom_sf"/>
</dbReference>
<sequence>MGPVRARSLRQVLAAGAARVRAERGLGEEEAATLLRSYGLVGWQAGTLTQVEAGVRPLAVEELLLLCAAYRVSAAELAGSDPEPVELAAGARLPATAVRAVLAGVGEVLRALPADALDVPATRPVTPG</sequence>
<dbReference type="GO" id="GO:0003677">
    <property type="term" value="F:DNA binding"/>
    <property type="evidence" value="ECO:0007669"/>
    <property type="project" value="InterPro"/>
</dbReference>
<gene>
    <name evidence="2" type="ORF">AVDCRST_MAG41-3644</name>
</gene>
<evidence type="ECO:0000313" key="2">
    <source>
        <dbReference type="EMBL" id="CAA9282172.1"/>
    </source>
</evidence>
<protein>
    <recommendedName>
        <fullName evidence="1">HTH cro/C1-type domain-containing protein</fullName>
    </recommendedName>
</protein>
<feature type="domain" description="HTH cro/C1-type" evidence="1">
    <location>
        <begin position="40"/>
        <end position="77"/>
    </location>
</feature>